<accession>A0A9N9P0Y1</accession>
<keyword evidence="2" id="KW-1185">Reference proteome</keyword>
<organism evidence="1 2">
    <name type="scientific">Cetraspora pellucida</name>
    <dbReference type="NCBI Taxonomy" id="1433469"/>
    <lineage>
        <taxon>Eukaryota</taxon>
        <taxon>Fungi</taxon>
        <taxon>Fungi incertae sedis</taxon>
        <taxon>Mucoromycota</taxon>
        <taxon>Glomeromycotina</taxon>
        <taxon>Glomeromycetes</taxon>
        <taxon>Diversisporales</taxon>
        <taxon>Gigasporaceae</taxon>
        <taxon>Cetraspora</taxon>
    </lineage>
</organism>
<reference evidence="1" key="1">
    <citation type="submission" date="2021-06" db="EMBL/GenBank/DDBJ databases">
        <authorList>
            <person name="Kallberg Y."/>
            <person name="Tangrot J."/>
            <person name="Rosling A."/>
        </authorList>
    </citation>
    <scope>NUCLEOTIDE SEQUENCE</scope>
    <source>
        <strain evidence="1">FL966</strain>
    </source>
</reference>
<proteinExistence type="predicted"/>
<dbReference type="OrthoDB" id="3269467at2759"/>
<sequence>MPYITPKVLQDKNFTKAANIYEFKLIMMEMSTGQRVFDDKLFTIGSVTSIGQDKVK</sequence>
<dbReference type="EMBL" id="CAJVQA010024342">
    <property type="protein sequence ID" value="CAG8781992.1"/>
    <property type="molecule type" value="Genomic_DNA"/>
</dbReference>
<name>A0A9N9P0Y1_9GLOM</name>
<evidence type="ECO:0000313" key="2">
    <source>
        <dbReference type="Proteomes" id="UP000789759"/>
    </source>
</evidence>
<dbReference type="AlphaFoldDB" id="A0A9N9P0Y1"/>
<feature type="non-terminal residue" evidence="1">
    <location>
        <position position="56"/>
    </location>
</feature>
<evidence type="ECO:0000313" key="1">
    <source>
        <dbReference type="EMBL" id="CAG8781992.1"/>
    </source>
</evidence>
<gene>
    <name evidence="1" type="ORF">CPELLU_LOCUS16443</name>
</gene>
<dbReference type="Proteomes" id="UP000789759">
    <property type="component" value="Unassembled WGS sequence"/>
</dbReference>
<comment type="caution">
    <text evidence="1">The sequence shown here is derived from an EMBL/GenBank/DDBJ whole genome shotgun (WGS) entry which is preliminary data.</text>
</comment>
<dbReference type="Gene3D" id="1.10.510.10">
    <property type="entry name" value="Transferase(Phosphotransferase) domain 1"/>
    <property type="match status" value="1"/>
</dbReference>
<protein>
    <submittedName>
        <fullName evidence="1">19308_t:CDS:1</fullName>
    </submittedName>
</protein>